<evidence type="ECO:0000313" key="4">
    <source>
        <dbReference type="Proteomes" id="UP000245383"/>
    </source>
</evidence>
<dbReference type="InterPro" id="IPR034600">
    <property type="entry name" value="Ribosomal_bL31m"/>
</dbReference>
<gene>
    <name evidence="3" type="ORF">BB561_000393</name>
</gene>
<dbReference type="EMBL" id="MBFR01000008">
    <property type="protein sequence ID" value="PVU97725.1"/>
    <property type="molecule type" value="Genomic_DNA"/>
</dbReference>
<dbReference type="AlphaFoldDB" id="A0A2T9YZE9"/>
<feature type="domain" description="Reverse transcriptase" evidence="1">
    <location>
        <begin position="256"/>
        <end position="302"/>
    </location>
</feature>
<reference evidence="3 4" key="1">
    <citation type="journal article" date="2018" name="MBio">
        <title>Comparative Genomics Reveals the Core Gene Toolbox for the Fungus-Insect Symbiosis.</title>
        <authorList>
            <person name="Wang Y."/>
            <person name="Stata M."/>
            <person name="Wang W."/>
            <person name="Stajich J.E."/>
            <person name="White M.M."/>
            <person name="Moncalvo J.M."/>
        </authorList>
    </citation>
    <scope>NUCLEOTIDE SEQUENCE [LARGE SCALE GENOMIC DNA]</scope>
    <source>
        <strain evidence="3 4">SWE-8-4</strain>
    </source>
</reference>
<comment type="caution">
    <text evidence="3">The sequence shown here is derived from an EMBL/GenBank/DDBJ whole genome shotgun (WGS) entry which is preliminary data.</text>
</comment>
<dbReference type="OrthoDB" id="7700357at2759"/>
<evidence type="ECO:0000259" key="1">
    <source>
        <dbReference type="Pfam" id="PF00078"/>
    </source>
</evidence>
<dbReference type="PANTHER" id="PTHR28174:SF1">
    <property type="entry name" value="LARGE RIBOSOMAL SUBUNIT PROTEIN BL31M"/>
    <property type="match status" value="1"/>
</dbReference>
<dbReference type="GO" id="GO:0005762">
    <property type="term" value="C:mitochondrial large ribosomal subunit"/>
    <property type="evidence" value="ECO:0007669"/>
    <property type="project" value="InterPro"/>
</dbReference>
<dbReference type="PANTHER" id="PTHR28174">
    <property type="entry name" value="54S RIBOSOMAL PROTEIN L36, MITOCHONDRIAL"/>
    <property type="match status" value="1"/>
</dbReference>
<dbReference type="Pfam" id="PF21492">
    <property type="entry name" value="bL31_N"/>
    <property type="match status" value="1"/>
</dbReference>
<dbReference type="Pfam" id="PF00078">
    <property type="entry name" value="RVT_1"/>
    <property type="match status" value="1"/>
</dbReference>
<dbReference type="STRING" id="133385.A0A2T9YZE9"/>
<dbReference type="Proteomes" id="UP000245383">
    <property type="component" value="Unassembled WGS sequence"/>
</dbReference>
<dbReference type="GO" id="GO:0003735">
    <property type="term" value="F:structural constituent of ribosome"/>
    <property type="evidence" value="ECO:0007669"/>
    <property type="project" value="InterPro"/>
</dbReference>
<protein>
    <submittedName>
        <fullName evidence="3">Uncharacterized protein</fullName>
    </submittedName>
</protein>
<organism evidence="3 4">
    <name type="scientific">Smittium simulii</name>
    <dbReference type="NCBI Taxonomy" id="133385"/>
    <lineage>
        <taxon>Eukaryota</taxon>
        <taxon>Fungi</taxon>
        <taxon>Fungi incertae sedis</taxon>
        <taxon>Zoopagomycota</taxon>
        <taxon>Kickxellomycotina</taxon>
        <taxon>Harpellomycetes</taxon>
        <taxon>Harpellales</taxon>
        <taxon>Legeriomycetaceae</taxon>
        <taxon>Smittium</taxon>
    </lineage>
</organism>
<dbReference type="Gene3D" id="6.20.130.10">
    <property type="match status" value="1"/>
</dbReference>
<feature type="domain" description="Ribosomal protein bL31m N-terminal" evidence="2">
    <location>
        <begin position="35"/>
        <end position="76"/>
    </location>
</feature>
<proteinExistence type="predicted"/>
<dbReference type="InterPro" id="IPR000477">
    <property type="entry name" value="RT_dom"/>
</dbReference>
<name>A0A2T9YZE9_9FUNG</name>
<dbReference type="InterPro" id="IPR048874">
    <property type="entry name" value="Ribosomal_bL31m_N"/>
</dbReference>
<accession>A0A2T9YZE9</accession>
<evidence type="ECO:0000259" key="2">
    <source>
        <dbReference type="Pfam" id="PF21492"/>
    </source>
</evidence>
<dbReference type="GO" id="GO:0032543">
    <property type="term" value="P:mitochondrial translation"/>
    <property type="evidence" value="ECO:0007669"/>
    <property type="project" value="InterPro"/>
</dbReference>
<evidence type="ECO:0000313" key="3">
    <source>
        <dbReference type="EMBL" id="PVU97725.1"/>
    </source>
</evidence>
<sequence>MRATSTLNKFKTIAQKWRPRPLEPVEPQFPIYPRLREQFKQRVVLSDGSSIVFNSTLPKEVLIMAQDTRIHPIWNPHNKTNLSDEGGILKEAIDYVSDTIGGSFVTVKHNNFKKVTYFMFYELEESQKIIKAPINHFARLAKTASIGNNNFELFSLNKIDVFIECNITPTWNNITTALKTTPNHKASGIDVNHFARLAKTASIGNNNFELFSLNKIDVFIECNITPTWNNITTALKTTPNHKASGIDVSVPGLDKKISGLLFADDAVILAKSADELQKSFDILTEWCKQWGMDVYNKKCGIIAINCSTDTTYKIQNQLIPMPATQCKPLQQVVDAATQTLAKCGKSAAIIRLRQELSLTGLNIKTAVARTRAFIK</sequence>
<keyword evidence="4" id="KW-1185">Reference proteome</keyword>